<accession>A0A0E3ZGH7</accession>
<feature type="transmembrane region" description="Helical" evidence="1">
    <location>
        <begin position="75"/>
        <end position="94"/>
    </location>
</feature>
<name>A0A0E3ZGH7_9BACT</name>
<dbReference type="STRING" id="400092.PKOR_19890"/>
<keyword evidence="3" id="KW-1185">Reference proteome</keyword>
<keyword evidence="1" id="KW-0812">Transmembrane</keyword>
<sequence length="247" mass="28237">MSLYSFYRTTFDKWHRPFIFFALAAGLWAISMFTSSFVLQLSGFFLVCLAFLILFISTNYQFIKNRWVKGMLTGAAFCIGAFALVVLSVMSFFISQSMPDPFTDDLTIPEGIELNKPIGSDFDFARTDSVVESNHPDFVLYNSFQPGLYEYDLWVENTESGTVYLKAYEITKNIPLSSGRLPKASSIEIADSKKELTKYGTTVNFTIYEGDWGKPYAARFEVWLKPASGNPERKLMEKNYIIEGWQR</sequence>
<gene>
    <name evidence="2" type="ORF">PKOR_19890</name>
</gene>
<dbReference type="OrthoDB" id="1250632at2"/>
<feature type="transmembrane region" description="Helical" evidence="1">
    <location>
        <begin position="18"/>
        <end position="38"/>
    </location>
</feature>
<evidence type="ECO:0000256" key="1">
    <source>
        <dbReference type="SAM" id="Phobius"/>
    </source>
</evidence>
<protein>
    <submittedName>
        <fullName evidence="2">Uncharacterized protein</fullName>
    </submittedName>
</protein>
<dbReference type="HOGENOM" id="CLU_1025717_0_0_10"/>
<organism evidence="2 3">
    <name type="scientific">Pontibacter korlensis</name>
    <dbReference type="NCBI Taxonomy" id="400092"/>
    <lineage>
        <taxon>Bacteria</taxon>
        <taxon>Pseudomonadati</taxon>
        <taxon>Bacteroidota</taxon>
        <taxon>Cytophagia</taxon>
        <taxon>Cytophagales</taxon>
        <taxon>Hymenobacteraceae</taxon>
        <taxon>Pontibacter</taxon>
    </lineage>
</organism>
<dbReference type="PATRIC" id="fig|400092.3.peg.4354"/>
<dbReference type="AlphaFoldDB" id="A0A0E3ZGH7"/>
<dbReference type="Proteomes" id="UP000033109">
    <property type="component" value="Chromosome"/>
</dbReference>
<keyword evidence="1" id="KW-0472">Membrane</keyword>
<keyword evidence="1" id="KW-1133">Transmembrane helix</keyword>
<dbReference type="RefSeq" id="WP_046312997.1">
    <property type="nucleotide sequence ID" value="NZ_CP009621.1"/>
</dbReference>
<proteinExistence type="predicted"/>
<dbReference type="KEGG" id="pko:PKOR_19890"/>
<reference evidence="2 3" key="1">
    <citation type="journal article" date="2015" name="Sci. Rep.">
        <title>Unraveling adaptation of Pontibacter korlensis to radiation and infertility in desert through complete genome and comparative transcriptomic analysis.</title>
        <authorList>
            <person name="Dai J."/>
            <person name="Dai W."/>
            <person name="Qiu C."/>
            <person name="Yang Z."/>
            <person name="Zhang Y."/>
            <person name="Zhou M."/>
            <person name="Zhang L."/>
            <person name="Fang C."/>
            <person name="Gao Q."/>
            <person name="Yang Q."/>
            <person name="Li X."/>
            <person name="Wang Z."/>
            <person name="Wang Z."/>
            <person name="Jia Z."/>
            <person name="Chen X."/>
        </authorList>
    </citation>
    <scope>NUCLEOTIDE SEQUENCE [LARGE SCALE GENOMIC DNA]</scope>
    <source>
        <strain evidence="2 3">X14-1T</strain>
    </source>
</reference>
<evidence type="ECO:0000313" key="2">
    <source>
        <dbReference type="EMBL" id="AKD04938.1"/>
    </source>
</evidence>
<feature type="transmembrane region" description="Helical" evidence="1">
    <location>
        <begin position="44"/>
        <end position="63"/>
    </location>
</feature>
<dbReference type="EMBL" id="CP009621">
    <property type="protein sequence ID" value="AKD04938.1"/>
    <property type="molecule type" value="Genomic_DNA"/>
</dbReference>
<evidence type="ECO:0000313" key="3">
    <source>
        <dbReference type="Proteomes" id="UP000033109"/>
    </source>
</evidence>